<dbReference type="CTD" id="6751650"/>
<dbReference type="RefSeq" id="XP_002110959.1">
    <property type="nucleotide sequence ID" value="XM_002110923.1"/>
</dbReference>
<feature type="domain" description="DTW" evidence="7">
    <location>
        <begin position="24"/>
        <end position="175"/>
    </location>
</feature>
<proteinExistence type="inferred from homology"/>
<dbReference type="Proteomes" id="UP000009022">
    <property type="component" value="Unassembled WGS sequence"/>
</dbReference>
<evidence type="ECO:0000313" key="9">
    <source>
        <dbReference type="Proteomes" id="UP000009022"/>
    </source>
</evidence>
<comment type="similarity">
    <text evidence="5">Belongs to the TDD superfamily. DTWD2 family.</text>
</comment>
<dbReference type="PANTHER" id="PTHR21392:SF0">
    <property type="entry name" value="TRNA-URIDINE AMINOCARBOXYPROPYLTRANSFERASE 2"/>
    <property type="match status" value="1"/>
</dbReference>
<dbReference type="SMART" id="SM01144">
    <property type="entry name" value="DTW"/>
    <property type="match status" value="1"/>
</dbReference>
<dbReference type="PANTHER" id="PTHR21392">
    <property type="entry name" value="TRNA-URIDINE AMINOCARBOXYPROPYLTRANSFERASE 2"/>
    <property type="match status" value="1"/>
</dbReference>
<evidence type="ECO:0000259" key="7">
    <source>
        <dbReference type="SMART" id="SM01144"/>
    </source>
</evidence>
<evidence type="ECO:0000256" key="2">
    <source>
        <dbReference type="ARBA" id="ARBA00022679"/>
    </source>
</evidence>
<dbReference type="AlphaFoldDB" id="B3RS04"/>
<keyword evidence="4" id="KW-0819">tRNA processing</keyword>
<evidence type="ECO:0000313" key="8">
    <source>
        <dbReference type="EMBL" id="EDV26963.1"/>
    </source>
</evidence>
<dbReference type="EC" id="2.5.1.25" evidence="1"/>
<dbReference type="InterPro" id="IPR039262">
    <property type="entry name" value="DTWD2/TAPT"/>
</dbReference>
<dbReference type="STRING" id="10228.B3RS04"/>
<dbReference type="InterPro" id="IPR005636">
    <property type="entry name" value="DTW"/>
</dbReference>
<evidence type="ECO:0000256" key="5">
    <source>
        <dbReference type="ARBA" id="ARBA00034489"/>
    </source>
</evidence>
<name>B3RS04_TRIAD</name>
<dbReference type="InParanoid" id="B3RS04"/>
<dbReference type="OrthoDB" id="408541at2759"/>
<dbReference type="GeneID" id="6751650"/>
<gene>
    <name evidence="8" type="ORF">TRIADDRAFT_54429</name>
</gene>
<evidence type="ECO:0000256" key="3">
    <source>
        <dbReference type="ARBA" id="ARBA00022691"/>
    </source>
</evidence>
<keyword evidence="9" id="KW-1185">Reference proteome</keyword>
<accession>B3RS04</accession>
<keyword evidence="3" id="KW-0949">S-adenosyl-L-methionine</keyword>
<dbReference type="GO" id="GO:0016432">
    <property type="term" value="F:tRNA-uridine aminocarboxypropyltransferase activity"/>
    <property type="evidence" value="ECO:0007669"/>
    <property type="project" value="UniProtKB-EC"/>
</dbReference>
<sequence length="234" mass="26861">MAEEDETYDEFLNGYVIEESSDKCREECARCNRPARTCLCSYLPAKPIETSVKIRILQHPREQKRRLTTVPILTAALAKDSVHVYRGIRFTRNRLTELAEIASSPSTAILYPSSQAIGIKQLSCQELKVTNLFVIDGTWNEARTIMHRNEFLKRCIQALLKPLRAMCDMQLACGAVVHHSKDVVKKMLMDPSSNACKETSSEYDGANRKIDFMLFIEYLDQLCLRVYMTLKYHE</sequence>
<dbReference type="KEGG" id="tad:TRIADDRAFT_54429"/>
<dbReference type="Pfam" id="PF03942">
    <property type="entry name" value="DTW"/>
    <property type="match status" value="1"/>
</dbReference>
<dbReference type="EMBL" id="DS985243">
    <property type="protein sequence ID" value="EDV26963.1"/>
    <property type="molecule type" value="Genomic_DNA"/>
</dbReference>
<dbReference type="FunCoup" id="B3RS04">
    <property type="interactions" value="765"/>
</dbReference>
<evidence type="ECO:0000256" key="6">
    <source>
        <dbReference type="ARBA" id="ARBA00048718"/>
    </source>
</evidence>
<reference evidence="8 9" key="1">
    <citation type="journal article" date="2008" name="Nature">
        <title>The Trichoplax genome and the nature of placozoans.</title>
        <authorList>
            <person name="Srivastava M."/>
            <person name="Begovic E."/>
            <person name="Chapman J."/>
            <person name="Putnam N.H."/>
            <person name="Hellsten U."/>
            <person name="Kawashima T."/>
            <person name="Kuo A."/>
            <person name="Mitros T."/>
            <person name="Salamov A."/>
            <person name="Carpenter M.L."/>
            <person name="Signorovitch A.Y."/>
            <person name="Moreno M.A."/>
            <person name="Kamm K."/>
            <person name="Grimwood J."/>
            <person name="Schmutz J."/>
            <person name="Shapiro H."/>
            <person name="Grigoriev I.V."/>
            <person name="Buss L.W."/>
            <person name="Schierwater B."/>
            <person name="Dellaporta S.L."/>
            <person name="Rokhsar D.S."/>
        </authorList>
    </citation>
    <scope>NUCLEOTIDE SEQUENCE [LARGE SCALE GENOMIC DNA]</scope>
    <source>
        <strain evidence="8 9">Grell-BS-1999</strain>
    </source>
</reference>
<keyword evidence="2" id="KW-0808">Transferase</keyword>
<dbReference type="PhylomeDB" id="B3RS04"/>
<dbReference type="eggNOG" id="KOG4382">
    <property type="taxonomic scope" value="Eukaryota"/>
</dbReference>
<protein>
    <recommendedName>
        <fullName evidence="1">tRNA-uridine aminocarboxypropyltransferase</fullName>
        <ecNumber evidence="1">2.5.1.25</ecNumber>
    </recommendedName>
</protein>
<organism evidence="8 9">
    <name type="scientific">Trichoplax adhaerens</name>
    <name type="common">Trichoplax reptans</name>
    <dbReference type="NCBI Taxonomy" id="10228"/>
    <lineage>
        <taxon>Eukaryota</taxon>
        <taxon>Metazoa</taxon>
        <taxon>Placozoa</taxon>
        <taxon>Uniplacotomia</taxon>
        <taxon>Trichoplacea</taxon>
        <taxon>Trichoplacidae</taxon>
        <taxon>Trichoplax</taxon>
    </lineage>
</organism>
<comment type="catalytic activity">
    <reaction evidence="6">
        <text>a uridine in tRNA + S-adenosyl-L-methionine = a 3-[(3S)-3-amino-3-carboxypropyl]uridine in tRNA + S-methyl-5'-thioadenosine + H(+)</text>
        <dbReference type="Rhea" id="RHEA:62432"/>
        <dbReference type="Rhea" id="RHEA-COMP:13339"/>
        <dbReference type="Rhea" id="RHEA-COMP:16092"/>
        <dbReference type="ChEBI" id="CHEBI:15378"/>
        <dbReference type="ChEBI" id="CHEBI:17509"/>
        <dbReference type="ChEBI" id="CHEBI:59789"/>
        <dbReference type="ChEBI" id="CHEBI:65315"/>
        <dbReference type="ChEBI" id="CHEBI:82930"/>
        <dbReference type="EC" id="2.5.1.25"/>
    </reaction>
</comment>
<dbReference type="GO" id="GO:0008033">
    <property type="term" value="P:tRNA processing"/>
    <property type="evidence" value="ECO:0007669"/>
    <property type="project" value="UniProtKB-KW"/>
</dbReference>
<evidence type="ECO:0000256" key="4">
    <source>
        <dbReference type="ARBA" id="ARBA00022694"/>
    </source>
</evidence>
<evidence type="ECO:0000256" key="1">
    <source>
        <dbReference type="ARBA" id="ARBA00012386"/>
    </source>
</evidence>
<dbReference type="HOGENOM" id="CLU_1186352_0_0_1"/>